<evidence type="ECO:0000313" key="2">
    <source>
        <dbReference type="EMBL" id="GMI82048.1"/>
    </source>
</evidence>
<keyword evidence="3" id="KW-1185">Reference proteome</keyword>
<feature type="compositionally biased region" description="Basic and acidic residues" evidence="1">
    <location>
        <begin position="65"/>
        <end position="80"/>
    </location>
</feature>
<dbReference type="Proteomes" id="UP001165190">
    <property type="component" value="Unassembled WGS sequence"/>
</dbReference>
<comment type="caution">
    <text evidence="2">The sequence shown here is derived from an EMBL/GenBank/DDBJ whole genome shotgun (WGS) entry which is preliminary data.</text>
</comment>
<evidence type="ECO:0000256" key="1">
    <source>
        <dbReference type="SAM" id="MobiDB-lite"/>
    </source>
</evidence>
<gene>
    <name evidence="2" type="ORF">HRI_001874100</name>
</gene>
<dbReference type="OrthoDB" id="695890at2759"/>
<dbReference type="EMBL" id="BSYR01000019">
    <property type="protein sequence ID" value="GMI82048.1"/>
    <property type="molecule type" value="Genomic_DNA"/>
</dbReference>
<accession>A0A9W7HR77</accession>
<proteinExistence type="predicted"/>
<name>A0A9W7HR77_HIBTR</name>
<evidence type="ECO:0000313" key="3">
    <source>
        <dbReference type="Proteomes" id="UP001165190"/>
    </source>
</evidence>
<organism evidence="2 3">
    <name type="scientific">Hibiscus trionum</name>
    <name type="common">Flower of an hour</name>
    <dbReference type="NCBI Taxonomy" id="183268"/>
    <lineage>
        <taxon>Eukaryota</taxon>
        <taxon>Viridiplantae</taxon>
        <taxon>Streptophyta</taxon>
        <taxon>Embryophyta</taxon>
        <taxon>Tracheophyta</taxon>
        <taxon>Spermatophyta</taxon>
        <taxon>Magnoliopsida</taxon>
        <taxon>eudicotyledons</taxon>
        <taxon>Gunneridae</taxon>
        <taxon>Pentapetalae</taxon>
        <taxon>rosids</taxon>
        <taxon>malvids</taxon>
        <taxon>Malvales</taxon>
        <taxon>Malvaceae</taxon>
        <taxon>Malvoideae</taxon>
        <taxon>Hibiscus</taxon>
    </lineage>
</organism>
<dbReference type="PANTHER" id="PTHR33564">
    <property type="entry name" value="TRANSMEMBRANE PROTEIN"/>
    <property type="match status" value="1"/>
</dbReference>
<sequence>MSSGLCSQGGLVLATAMVVSSTVIFLTLSRQKTLPPPKQSLRSCLSSSEGKKRDKKKKRVQFAENVKERNGNGEEYRKEQRKKLIAETAGGSTKVDRFCRNEMPPNRIALYNGILRDRVRVHKMQTSY</sequence>
<dbReference type="PANTHER" id="PTHR33564:SF15">
    <property type="entry name" value="PROTEIN, PUTATIVE-RELATED"/>
    <property type="match status" value="1"/>
</dbReference>
<protein>
    <submittedName>
        <fullName evidence="2">Uncharacterized protein</fullName>
    </submittedName>
</protein>
<reference evidence="2" key="1">
    <citation type="submission" date="2023-05" db="EMBL/GenBank/DDBJ databases">
        <title>Genome and transcriptome analyses reveal genes involved in the formation of fine ridges on petal epidermal cells in Hibiscus trionum.</title>
        <authorList>
            <person name="Koshimizu S."/>
            <person name="Masuda S."/>
            <person name="Ishii T."/>
            <person name="Shirasu K."/>
            <person name="Hoshino A."/>
            <person name="Arita M."/>
        </authorList>
    </citation>
    <scope>NUCLEOTIDE SEQUENCE</scope>
    <source>
        <strain evidence="2">Hamamatsu line</strain>
    </source>
</reference>
<feature type="region of interest" description="Disordered" evidence="1">
    <location>
        <begin position="33"/>
        <end position="80"/>
    </location>
</feature>
<dbReference type="AlphaFoldDB" id="A0A9W7HR77"/>